<proteinExistence type="predicted"/>
<protein>
    <submittedName>
        <fullName evidence="2">Uncharacterized protein</fullName>
    </submittedName>
</protein>
<organism evidence="2 3">
    <name type="scientific">Candidatus Synchoanobacter obligatus</name>
    <dbReference type="NCBI Taxonomy" id="2919597"/>
    <lineage>
        <taxon>Bacteria</taxon>
        <taxon>Pseudomonadati</taxon>
        <taxon>Pseudomonadota</taxon>
        <taxon>Gammaproteobacteria</taxon>
        <taxon>Candidatus Comchoanobacterales</taxon>
        <taxon>Candidatus Comchoanobacteraceae</taxon>
        <taxon>Candidatus Synchoanobacter</taxon>
    </lineage>
</organism>
<dbReference type="EMBL" id="JAKUDN010000001">
    <property type="protein sequence ID" value="MCP8351879.1"/>
    <property type="molecule type" value="Genomic_DNA"/>
</dbReference>
<feature type="compositionally biased region" description="Basic and acidic residues" evidence="1">
    <location>
        <begin position="625"/>
        <end position="651"/>
    </location>
</feature>
<evidence type="ECO:0000313" key="3">
    <source>
        <dbReference type="Proteomes" id="UP001320768"/>
    </source>
</evidence>
<sequence length="651" mass="72901">MKYETTFMLFERGQGFDQTKAQDAKILALDFDQTLNSYHMHDDHVGKAFDETLGIPRLCFVVNPCYKMLQASIEEGGYDKSVAQALRALKDHDKFKSMVDCVYKISDDNDVVGNFKELQKSFKLAVKDEAVRTKLLKTFVCDDDDDDIEELVDADIPQAQAENCDKIRQLTLRLKTMQTADLDNKILDEQMPHINKLQSFKKEYDSNSPQLDVLRQALFAEGGTMAMLGGMGNISKLLNFKYLQGLNFESEDFLKENPEWKDGLNKEMMKTIYDRVREGKPCAILSHGSFPKPIAVAMEAKLKELGGGEAWWNDHSKHLKVIASPEGRKDHSKVHHLQTVLGQFMDDKVGDGMGLEEAKAWAKDLLQGGNMVFVDDNANNDFNNDRGKLKQVEKFITDYKPAAQTHASLGEEGGTFDDQSAPPRPTAAKPRQAPPRPTSMPPLEESRKLIMEMGVAKEKSSKYAQGFVDNITNIKDLISSLTSLKDLMKSARADQKKVFLDDVEHFLEASSGDINSNLSNLVVAKEFANLVGYEGSCQEIVKALSHPSKSNVRLNIIKGTTALIKGENSPNIEKTKELARGFFKQGASFMNIEKEIAKKGILQQAGNVVYYIRMESMRDMSSLKANEEKERRRKEGPAPKTDDPRRACGGA</sequence>
<dbReference type="Proteomes" id="UP001320768">
    <property type="component" value="Unassembled WGS sequence"/>
</dbReference>
<feature type="region of interest" description="Disordered" evidence="1">
    <location>
        <begin position="621"/>
        <end position="651"/>
    </location>
</feature>
<evidence type="ECO:0000313" key="2">
    <source>
        <dbReference type="EMBL" id="MCP8351879.1"/>
    </source>
</evidence>
<feature type="region of interest" description="Disordered" evidence="1">
    <location>
        <begin position="409"/>
        <end position="443"/>
    </location>
</feature>
<gene>
    <name evidence="2" type="ORF">MKS91_01035</name>
</gene>
<comment type="caution">
    <text evidence="2">The sequence shown here is derived from an EMBL/GenBank/DDBJ whole genome shotgun (WGS) entry which is preliminary data.</text>
</comment>
<keyword evidence="3" id="KW-1185">Reference proteome</keyword>
<name>A0ABT1L3W6_9GAMM</name>
<reference evidence="2 3" key="1">
    <citation type="journal article" date="2022" name="Nat. Microbiol.">
        <title>The microbiome of a bacterivorous marine choanoflagellate contains a resource-demanding obligate bacterial associate.</title>
        <authorList>
            <person name="Needham D.M."/>
            <person name="Poirier C."/>
            <person name="Bachy C."/>
            <person name="George E.E."/>
            <person name="Wilken S."/>
            <person name="Yung C.C.M."/>
            <person name="Limardo A.J."/>
            <person name="Morando M."/>
            <person name="Sudek L."/>
            <person name="Malmstrom R.R."/>
            <person name="Keeling P.J."/>
            <person name="Santoro A.E."/>
            <person name="Worden A.Z."/>
        </authorList>
    </citation>
    <scope>NUCLEOTIDE SEQUENCE [LARGE SCALE GENOMIC DNA]</scope>
    <source>
        <strain evidence="2 3">Comchoano-2</strain>
    </source>
</reference>
<accession>A0ABT1L3W6</accession>
<dbReference type="RefSeq" id="WP_258568986.1">
    <property type="nucleotide sequence ID" value="NZ_JAKUDN010000001.1"/>
</dbReference>
<evidence type="ECO:0000256" key="1">
    <source>
        <dbReference type="SAM" id="MobiDB-lite"/>
    </source>
</evidence>